<dbReference type="SMART" id="SM00079">
    <property type="entry name" value="PBPe"/>
    <property type="match status" value="1"/>
</dbReference>
<comment type="function">
    <text evidence="15">Glutamate-gated receptor that probably acts as non-selective cation channel.</text>
</comment>
<comment type="subcellular location">
    <subcellularLocation>
        <location evidence="1">Membrane</location>
        <topology evidence="1">Multi-pass membrane protein</topology>
    </subcellularLocation>
</comment>
<feature type="transmembrane region" description="Helical" evidence="16">
    <location>
        <begin position="782"/>
        <end position="802"/>
    </location>
</feature>
<dbReference type="SUPFAM" id="SSF53850">
    <property type="entry name" value="Periplasmic binding protein-like II"/>
    <property type="match status" value="1"/>
</dbReference>
<proteinExistence type="inferred from homology"/>
<dbReference type="InterPro" id="IPR001320">
    <property type="entry name" value="Iontro_rcpt_C"/>
</dbReference>
<evidence type="ECO:0000256" key="1">
    <source>
        <dbReference type="ARBA" id="ARBA00004141"/>
    </source>
</evidence>
<accession>A0A2Z7CNZ8</accession>
<evidence type="ECO:0000256" key="7">
    <source>
        <dbReference type="ARBA" id="ARBA00022989"/>
    </source>
</evidence>
<name>A0A2Z7CNZ8_9LAMI</name>
<dbReference type="GO" id="GO:0016020">
    <property type="term" value="C:membrane"/>
    <property type="evidence" value="ECO:0007669"/>
    <property type="project" value="UniProtKB-SubCell"/>
</dbReference>
<dbReference type="Pfam" id="PF01094">
    <property type="entry name" value="ANF_receptor"/>
    <property type="match status" value="2"/>
</dbReference>
<keyword evidence="11" id="KW-0325">Glycoprotein</keyword>
<evidence type="ECO:0000256" key="6">
    <source>
        <dbReference type="ARBA" id="ARBA00022729"/>
    </source>
</evidence>
<evidence type="ECO:0000256" key="5">
    <source>
        <dbReference type="ARBA" id="ARBA00022692"/>
    </source>
</evidence>
<dbReference type="SUPFAM" id="SSF53822">
    <property type="entry name" value="Periplasmic binding protein-like I"/>
    <property type="match status" value="2"/>
</dbReference>
<organism evidence="19 20">
    <name type="scientific">Dorcoceras hygrometricum</name>
    <dbReference type="NCBI Taxonomy" id="472368"/>
    <lineage>
        <taxon>Eukaryota</taxon>
        <taxon>Viridiplantae</taxon>
        <taxon>Streptophyta</taxon>
        <taxon>Embryophyta</taxon>
        <taxon>Tracheophyta</taxon>
        <taxon>Spermatophyta</taxon>
        <taxon>Magnoliopsida</taxon>
        <taxon>eudicotyledons</taxon>
        <taxon>Gunneridae</taxon>
        <taxon>Pentapetalae</taxon>
        <taxon>asterids</taxon>
        <taxon>lamiids</taxon>
        <taxon>Lamiales</taxon>
        <taxon>Gesneriaceae</taxon>
        <taxon>Didymocarpoideae</taxon>
        <taxon>Trichosporeae</taxon>
        <taxon>Loxocarpinae</taxon>
        <taxon>Dorcoceras</taxon>
    </lineage>
</organism>
<comment type="similarity">
    <text evidence="2 15">Belongs to the glutamate-gated ion channel (TC 1.A.10.1) family.</text>
</comment>
<dbReference type="AlphaFoldDB" id="A0A2Z7CNZ8"/>
<dbReference type="CDD" id="cd19990">
    <property type="entry name" value="PBP1_GABAb_receptor_plant"/>
    <property type="match status" value="1"/>
</dbReference>
<dbReference type="PANTHER" id="PTHR34836:SF1">
    <property type="entry name" value="OS09G0428600 PROTEIN"/>
    <property type="match status" value="1"/>
</dbReference>
<comment type="function">
    <text evidence="14">Glutamate-gated receptor that probably acts as a non-selective cation channel. May be involved in light-signal transduction and calcium homeostasis via the regulation of calcium influx into cells.</text>
</comment>
<feature type="transmembrane region" description="Helical" evidence="16">
    <location>
        <begin position="722"/>
        <end position="740"/>
    </location>
</feature>
<evidence type="ECO:0000313" key="20">
    <source>
        <dbReference type="Proteomes" id="UP000250235"/>
    </source>
</evidence>
<keyword evidence="7 16" id="KW-1133">Transmembrane helix</keyword>
<dbReference type="PIRSF" id="PIRSF037090">
    <property type="entry name" value="Iontro_Glu-like_rcpt_pln"/>
    <property type="match status" value="1"/>
</dbReference>
<evidence type="ECO:0000256" key="3">
    <source>
        <dbReference type="ARBA" id="ARBA00011095"/>
    </source>
</evidence>
<evidence type="ECO:0000259" key="18">
    <source>
        <dbReference type="SMART" id="SM00079"/>
    </source>
</evidence>
<keyword evidence="6 17" id="KW-0732">Signal</keyword>
<dbReference type="CDD" id="cd13686">
    <property type="entry name" value="GluR_Plant"/>
    <property type="match status" value="1"/>
</dbReference>
<keyword evidence="20" id="KW-1185">Reference proteome</keyword>
<evidence type="ECO:0000256" key="13">
    <source>
        <dbReference type="ARBA" id="ARBA00023303"/>
    </source>
</evidence>
<dbReference type="InterPro" id="IPR028082">
    <property type="entry name" value="Peripla_BP_I"/>
</dbReference>
<dbReference type="EMBL" id="KQ993852">
    <property type="protein sequence ID" value="KZV48508.1"/>
    <property type="molecule type" value="Genomic_DNA"/>
</dbReference>
<protein>
    <recommendedName>
        <fullName evidence="15">Glutamate receptor</fullName>
    </recommendedName>
</protein>
<dbReference type="Gene3D" id="3.40.50.2300">
    <property type="match status" value="3"/>
</dbReference>
<keyword evidence="13 15" id="KW-0407">Ion channel</keyword>
<dbReference type="FunFam" id="3.40.50.2300:FF:000188">
    <property type="entry name" value="Glutamate receptor"/>
    <property type="match status" value="1"/>
</dbReference>
<evidence type="ECO:0000256" key="9">
    <source>
        <dbReference type="ARBA" id="ARBA00023136"/>
    </source>
</evidence>
<gene>
    <name evidence="19" type="ORF">F511_08407</name>
</gene>
<dbReference type="Pfam" id="PF00060">
    <property type="entry name" value="Lig_chan"/>
    <property type="match status" value="1"/>
</dbReference>
<dbReference type="Gene3D" id="3.40.190.10">
    <property type="entry name" value="Periplasmic binding protein-like II"/>
    <property type="match status" value="1"/>
</dbReference>
<keyword evidence="9 15" id="KW-0472">Membrane</keyword>
<evidence type="ECO:0000256" key="8">
    <source>
        <dbReference type="ARBA" id="ARBA00023065"/>
    </source>
</evidence>
<sequence>MLFLMLFISLFSLSGYLCKAQTEVVNESFKVGVVLDFDSLIGRICLTSLSLAMSDFYATNTNFTTKIELHLRDSKGQVIDAAAKALGLLKDIEVDAILGPQKSSEASFVIGLGDRANVPIISFSATSPSLHSISPYFVQTALNDAAQVRAIAAMVEYFHWNQAVIIYDNSDYDLLDFDSLVGRICLTSLSLAMSDFYATNTNFTTKIELHLRDSKGQVIDAAAKALGLLKDIEVDAILGPQKSSEASFVIGLGDRANVPIISFSATSPSLHSISPYFVQTALNDAAQVRAIAAMVEYFHWNQAVIIYDNSDYGNGIGSYLSNALQDVNVRVSYKSVLPLTASDDFLLQELYKMKTMQTRVFVVHVSSSLCSNLFLKAKEAGMMAEGYAWIVTSGIMDLFFSLDSHVVDSMQGVLGVKPMIPRSRKLDSFDKRWKGKFLADNPYILQAEVSLYSLWAYDTLWALAMAAERVRFKEPASFETNSSVINSTDLFTTEISRSGPKILESILGVTFQGLGGKFHLIEGQLQPSAFQILNVIGKWEKEVGIWTDSLGLVNGRNLNDTSSSNETLRSIIFPGDSTVVPRGWEVPVSGKKLKVGVPVEPGFKEFVEVKRDLESNALKVRGCYIDIFDAVMKALPYAVSYEYVPYEKSDGSSAGTYDEFVRQVYLGNFDAVVGDITITSRRSQYVDFSMPYDAGGVTITVPIKHDDPNNKWIFLKPLSKELWLTAISLFVLTGVVIWILEHRFNHAYRGPVAQHAGMIFYFPFMSLVFAHSEKIVTNLARLVVVVWMFVVLILSSTFTASLSARLTVQWLSPPVIDANELIQTGVYVGCHTGSFLIEYLQNLGFDRSKIRTYNKPELCEEALSKGSENGGIAALFSPRPVTNLFLSKYGDKYTTVGKIYPTDGFACAFPKGSPLVADISRTLIQLMDSGRIFEIEGQWNMKSPAYSNGLDATSGLTRISLASFKVLFAITGTITATCLAILS</sequence>
<keyword evidence="8 15" id="KW-0406">Ion transport</keyword>
<feature type="domain" description="Ionotropic glutamate receptor C-terminal" evidence="18">
    <location>
        <begin position="592"/>
        <end position="942"/>
    </location>
</feature>
<evidence type="ECO:0000256" key="2">
    <source>
        <dbReference type="ARBA" id="ARBA00008685"/>
    </source>
</evidence>
<keyword evidence="5 16" id="KW-0812">Transmembrane</keyword>
<dbReference type="PANTHER" id="PTHR34836">
    <property type="entry name" value="OS06G0188250 PROTEIN"/>
    <property type="match status" value="1"/>
</dbReference>
<comment type="subunit">
    <text evidence="3">May form heteromers.</text>
</comment>
<evidence type="ECO:0000256" key="10">
    <source>
        <dbReference type="ARBA" id="ARBA00023170"/>
    </source>
</evidence>
<feature type="chain" id="PRO_5016348365" description="Glutamate receptor" evidence="17">
    <location>
        <begin position="21"/>
        <end position="983"/>
    </location>
</feature>
<keyword evidence="12 15" id="KW-1071">Ligand-gated ion channel</keyword>
<keyword evidence="10 15" id="KW-0675">Receptor</keyword>
<evidence type="ECO:0000313" key="19">
    <source>
        <dbReference type="EMBL" id="KZV48508.1"/>
    </source>
</evidence>
<dbReference type="Gene3D" id="1.10.287.70">
    <property type="match status" value="1"/>
</dbReference>
<dbReference type="FunFam" id="3.40.190.10:FF:000103">
    <property type="entry name" value="Glutamate receptor"/>
    <property type="match status" value="1"/>
</dbReference>
<dbReference type="InterPro" id="IPR044440">
    <property type="entry name" value="GABAb_receptor_plant_PBP1"/>
</dbReference>
<dbReference type="InterPro" id="IPR001828">
    <property type="entry name" value="ANF_lig-bd_rcpt"/>
</dbReference>
<evidence type="ECO:0000256" key="12">
    <source>
        <dbReference type="ARBA" id="ARBA00023286"/>
    </source>
</evidence>
<dbReference type="InterPro" id="IPR019594">
    <property type="entry name" value="Glu/Gly-bd"/>
</dbReference>
<dbReference type="FunFam" id="1.10.287.70:FF:000037">
    <property type="entry name" value="Glutamate receptor"/>
    <property type="match status" value="1"/>
</dbReference>
<dbReference type="InterPro" id="IPR017103">
    <property type="entry name" value="Iontropic_Glu_rcpt_pln"/>
</dbReference>
<evidence type="ECO:0000256" key="15">
    <source>
        <dbReference type="PIRNR" id="PIRNR037090"/>
    </source>
</evidence>
<dbReference type="GO" id="GO:0015276">
    <property type="term" value="F:ligand-gated monoatomic ion channel activity"/>
    <property type="evidence" value="ECO:0007669"/>
    <property type="project" value="InterPro"/>
</dbReference>
<dbReference type="Pfam" id="PF10613">
    <property type="entry name" value="Lig_chan-Glu_bd"/>
    <property type="match status" value="1"/>
</dbReference>
<dbReference type="InterPro" id="IPR015683">
    <property type="entry name" value="Ionotropic_Glu_rcpt"/>
</dbReference>
<evidence type="ECO:0000256" key="4">
    <source>
        <dbReference type="ARBA" id="ARBA00022448"/>
    </source>
</evidence>
<feature type="signal peptide" evidence="17">
    <location>
        <begin position="1"/>
        <end position="20"/>
    </location>
</feature>
<keyword evidence="4 15" id="KW-0813">Transport</keyword>
<evidence type="ECO:0000256" key="17">
    <source>
        <dbReference type="SAM" id="SignalP"/>
    </source>
</evidence>
<dbReference type="Proteomes" id="UP000250235">
    <property type="component" value="Unassembled WGS sequence"/>
</dbReference>
<dbReference type="OrthoDB" id="1911081at2759"/>
<evidence type="ECO:0000256" key="14">
    <source>
        <dbReference type="ARBA" id="ARBA00049638"/>
    </source>
</evidence>
<reference evidence="19 20" key="1">
    <citation type="journal article" date="2015" name="Proc. Natl. Acad. Sci. U.S.A.">
        <title>The resurrection genome of Boea hygrometrica: A blueprint for survival of dehydration.</title>
        <authorList>
            <person name="Xiao L."/>
            <person name="Yang G."/>
            <person name="Zhang L."/>
            <person name="Yang X."/>
            <person name="Zhao S."/>
            <person name="Ji Z."/>
            <person name="Zhou Q."/>
            <person name="Hu M."/>
            <person name="Wang Y."/>
            <person name="Chen M."/>
            <person name="Xu Y."/>
            <person name="Jin H."/>
            <person name="Xiao X."/>
            <person name="Hu G."/>
            <person name="Bao F."/>
            <person name="Hu Y."/>
            <person name="Wan P."/>
            <person name="Li L."/>
            <person name="Deng X."/>
            <person name="Kuang T."/>
            <person name="Xiang C."/>
            <person name="Zhu J.K."/>
            <person name="Oliver M.J."/>
            <person name="He Y."/>
        </authorList>
    </citation>
    <scope>NUCLEOTIDE SEQUENCE [LARGE SCALE GENOMIC DNA]</scope>
    <source>
        <strain evidence="20">cv. XS01</strain>
    </source>
</reference>
<evidence type="ECO:0000256" key="16">
    <source>
        <dbReference type="SAM" id="Phobius"/>
    </source>
</evidence>
<evidence type="ECO:0000256" key="11">
    <source>
        <dbReference type="ARBA" id="ARBA00023180"/>
    </source>
</evidence>